<dbReference type="Proteomes" id="UP001206821">
    <property type="component" value="Unassembled WGS sequence"/>
</dbReference>
<dbReference type="RefSeq" id="WP_235193460.1">
    <property type="nucleotide sequence ID" value="NZ_CP073101.1"/>
</dbReference>
<evidence type="ECO:0000313" key="8">
    <source>
        <dbReference type="Proteomes" id="UP001206821"/>
    </source>
</evidence>
<proteinExistence type="predicted"/>
<comment type="caution">
    <text evidence="7">The sequence shown here is derived from an EMBL/GenBank/DDBJ whole genome shotgun (WGS) entry which is preliminary data.</text>
</comment>
<reference evidence="7 8" key="1">
    <citation type="submission" date="2022-07" db="EMBL/GenBank/DDBJ databases">
        <title>Genomic and pangenome structural analysis of the polyextremophile Exiguobacterium.</title>
        <authorList>
            <person name="Shen L."/>
        </authorList>
    </citation>
    <scope>NUCLEOTIDE SEQUENCE [LARGE SCALE GENOMIC DNA]</scope>
    <source>
        <strain evidence="7 8">12_1</strain>
    </source>
</reference>
<dbReference type="Pfam" id="PF00578">
    <property type="entry name" value="AhpC-TSA"/>
    <property type="match status" value="1"/>
</dbReference>
<sequence length="172" mass="18575">MLALIGGLAYKGYGEYQASQQPEPMSINGDTSVLGGLEIGQRAPDFTLGTVDGATVSLSDYVGEQVVLNFWATWCPPCREELPELITFGEETGIPVLGINVTKNERRGQADVEAFLKEVPVSFPVLLDEAGTVEKTYRVVALPTTYVIGPDGVVTAKQVGPVDFDWLHDQTN</sequence>
<keyword evidence="3" id="KW-0735">Signal-anchor</keyword>
<evidence type="ECO:0000256" key="5">
    <source>
        <dbReference type="ARBA" id="ARBA00023284"/>
    </source>
</evidence>
<protein>
    <submittedName>
        <fullName evidence="7">Redoxin domain-containing protein</fullName>
    </submittedName>
</protein>
<dbReference type="EMBL" id="JANIEK010000003">
    <property type="protein sequence ID" value="MCT4794229.1"/>
    <property type="molecule type" value="Genomic_DNA"/>
</dbReference>
<keyword evidence="3" id="KW-0812">Transmembrane</keyword>
<dbReference type="InterPro" id="IPR017937">
    <property type="entry name" value="Thioredoxin_CS"/>
</dbReference>
<organism evidence="7 8">
    <name type="scientific">Exiguobacterium alkaliphilum</name>
    <dbReference type="NCBI Taxonomy" id="1428684"/>
    <lineage>
        <taxon>Bacteria</taxon>
        <taxon>Bacillati</taxon>
        <taxon>Bacillota</taxon>
        <taxon>Bacilli</taxon>
        <taxon>Bacillales</taxon>
        <taxon>Bacillales Family XII. Incertae Sedis</taxon>
        <taxon>Exiguobacterium</taxon>
    </lineage>
</organism>
<evidence type="ECO:0000256" key="2">
    <source>
        <dbReference type="ARBA" id="ARBA00022748"/>
    </source>
</evidence>
<evidence type="ECO:0000256" key="4">
    <source>
        <dbReference type="ARBA" id="ARBA00023157"/>
    </source>
</evidence>
<evidence type="ECO:0000256" key="1">
    <source>
        <dbReference type="ARBA" id="ARBA00004196"/>
    </source>
</evidence>
<keyword evidence="2" id="KW-0201">Cytochrome c-type biogenesis</keyword>
<evidence type="ECO:0000256" key="3">
    <source>
        <dbReference type="ARBA" id="ARBA00022968"/>
    </source>
</evidence>
<dbReference type="CDD" id="cd02966">
    <property type="entry name" value="TlpA_like_family"/>
    <property type="match status" value="1"/>
</dbReference>
<dbReference type="Gene3D" id="3.40.30.10">
    <property type="entry name" value="Glutaredoxin"/>
    <property type="match status" value="1"/>
</dbReference>
<dbReference type="SUPFAM" id="SSF52833">
    <property type="entry name" value="Thioredoxin-like"/>
    <property type="match status" value="1"/>
</dbReference>
<name>A0ABT2KW25_9BACL</name>
<dbReference type="PANTHER" id="PTHR42852:SF6">
    <property type="entry name" value="THIOL:DISULFIDE INTERCHANGE PROTEIN DSBE"/>
    <property type="match status" value="1"/>
</dbReference>
<keyword evidence="5" id="KW-0676">Redox-active center</keyword>
<dbReference type="InterPro" id="IPR050553">
    <property type="entry name" value="Thioredoxin_ResA/DsbE_sf"/>
</dbReference>
<dbReference type="PROSITE" id="PS00194">
    <property type="entry name" value="THIOREDOXIN_1"/>
    <property type="match status" value="1"/>
</dbReference>
<evidence type="ECO:0000313" key="7">
    <source>
        <dbReference type="EMBL" id="MCT4794229.1"/>
    </source>
</evidence>
<feature type="domain" description="Thioredoxin" evidence="6">
    <location>
        <begin position="37"/>
        <end position="172"/>
    </location>
</feature>
<accession>A0ABT2KW25</accession>
<dbReference type="PROSITE" id="PS51352">
    <property type="entry name" value="THIOREDOXIN_2"/>
    <property type="match status" value="1"/>
</dbReference>
<dbReference type="InterPro" id="IPR013766">
    <property type="entry name" value="Thioredoxin_domain"/>
</dbReference>
<comment type="subcellular location">
    <subcellularLocation>
        <location evidence="1">Cell envelope</location>
    </subcellularLocation>
</comment>
<keyword evidence="8" id="KW-1185">Reference proteome</keyword>
<dbReference type="PANTHER" id="PTHR42852">
    <property type="entry name" value="THIOL:DISULFIDE INTERCHANGE PROTEIN DSBE"/>
    <property type="match status" value="1"/>
</dbReference>
<gene>
    <name evidence="7" type="ORF">NQG31_01670</name>
</gene>
<dbReference type="InterPro" id="IPR036249">
    <property type="entry name" value="Thioredoxin-like_sf"/>
</dbReference>
<evidence type="ECO:0000259" key="6">
    <source>
        <dbReference type="PROSITE" id="PS51352"/>
    </source>
</evidence>
<dbReference type="InterPro" id="IPR000866">
    <property type="entry name" value="AhpC/TSA"/>
</dbReference>
<keyword evidence="4" id="KW-1015">Disulfide bond</keyword>